<dbReference type="Gene3D" id="1.10.12.10">
    <property type="entry name" value="Lyase 2-enoyl-coa Hydratase, Chain A, domain 2"/>
    <property type="match status" value="1"/>
</dbReference>
<keyword evidence="3" id="KW-1185">Reference proteome</keyword>
<protein>
    <submittedName>
        <fullName evidence="2">Enoyl-CoA hydratase-related protein</fullName>
    </submittedName>
</protein>
<sequence>MSSAVLLERVGRTSVITINRPEARNALTRDVIHGVRDAFFAANRDSETRCLVLRGQGQHFCAGADLRKNLMDDPNLMDHLEMYMDEYHSLIKAIVECEKPSIAALDGCAVGFGADLALVCDLRVATPEAYVQEKFVKIGLMPDGGGTFFLPRLVGTARAMQMILLADKVMGPELLSLGVVARLVPSPELLASALLVAQQIEQGPPLAYREIRRALYASLGSIEDALRREREGQLKLLRSADCMEGIMSFMQKREPVFQGK</sequence>
<dbReference type="Proteomes" id="UP001370348">
    <property type="component" value="Chromosome"/>
</dbReference>
<evidence type="ECO:0000313" key="2">
    <source>
        <dbReference type="EMBL" id="WXB10978.1"/>
    </source>
</evidence>
<dbReference type="InterPro" id="IPR029045">
    <property type="entry name" value="ClpP/crotonase-like_dom_sf"/>
</dbReference>
<dbReference type="EMBL" id="CP089984">
    <property type="protein sequence ID" value="WXB10978.1"/>
    <property type="molecule type" value="Genomic_DNA"/>
</dbReference>
<dbReference type="CDD" id="cd06558">
    <property type="entry name" value="crotonase-like"/>
    <property type="match status" value="1"/>
</dbReference>
<gene>
    <name evidence="2" type="ORF">LZC94_24220</name>
</gene>
<dbReference type="PANTHER" id="PTHR43802">
    <property type="entry name" value="ENOYL-COA HYDRATASE"/>
    <property type="match status" value="1"/>
</dbReference>
<dbReference type="InterPro" id="IPR014748">
    <property type="entry name" value="Enoyl-CoA_hydra_C"/>
</dbReference>
<proteinExistence type="inferred from homology"/>
<evidence type="ECO:0000256" key="1">
    <source>
        <dbReference type="ARBA" id="ARBA00005254"/>
    </source>
</evidence>
<accession>A0ABZ2LM40</accession>
<dbReference type="RefSeq" id="WP_394820595.1">
    <property type="nucleotide sequence ID" value="NZ_CP089984.1"/>
</dbReference>
<dbReference type="Gene3D" id="3.90.226.10">
    <property type="entry name" value="2-enoyl-CoA Hydratase, Chain A, domain 1"/>
    <property type="match status" value="1"/>
</dbReference>
<dbReference type="PANTHER" id="PTHR43802:SF1">
    <property type="entry name" value="IP11341P-RELATED"/>
    <property type="match status" value="1"/>
</dbReference>
<dbReference type="Pfam" id="PF00378">
    <property type="entry name" value="ECH_1"/>
    <property type="match status" value="1"/>
</dbReference>
<dbReference type="SUPFAM" id="SSF52096">
    <property type="entry name" value="ClpP/crotonase"/>
    <property type="match status" value="1"/>
</dbReference>
<name>A0ABZ2LM40_9BACT</name>
<reference evidence="2 3" key="1">
    <citation type="submission" date="2021-12" db="EMBL/GenBank/DDBJ databases">
        <title>Discovery of the Pendulisporaceae a myxobacterial family with distinct sporulation behavior and unique specialized metabolism.</title>
        <authorList>
            <person name="Garcia R."/>
            <person name="Popoff A."/>
            <person name="Bader C.D."/>
            <person name="Loehr J."/>
            <person name="Walesch S."/>
            <person name="Walt C."/>
            <person name="Boldt J."/>
            <person name="Bunk B."/>
            <person name="Haeckl F.J.F.P.J."/>
            <person name="Gunesch A.P."/>
            <person name="Birkelbach J."/>
            <person name="Nuebel U."/>
            <person name="Pietschmann T."/>
            <person name="Bach T."/>
            <person name="Mueller R."/>
        </authorList>
    </citation>
    <scope>NUCLEOTIDE SEQUENCE [LARGE SCALE GENOMIC DNA]</scope>
    <source>
        <strain evidence="2 3">MSr11954</strain>
    </source>
</reference>
<dbReference type="InterPro" id="IPR001753">
    <property type="entry name" value="Enoyl-CoA_hydra/iso"/>
</dbReference>
<evidence type="ECO:0000313" key="3">
    <source>
        <dbReference type="Proteomes" id="UP001370348"/>
    </source>
</evidence>
<comment type="similarity">
    <text evidence="1">Belongs to the enoyl-CoA hydratase/isomerase family.</text>
</comment>
<organism evidence="2 3">
    <name type="scientific">Pendulispora albinea</name>
    <dbReference type="NCBI Taxonomy" id="2741071"/>
    <lineage>
        <taxon>Bacteria</taxon>
        <taxon>Pseudomonadati</taxon>
        <taxon>Myxococcota</taxon>
        <taxon>Myxococcia</taxon>
        <taxon>Myxococcales</taxon>
        <taxon>Sorangiineae</taxon>
        <taxon>Pendulisporaceae</taxon>
        <taxon>Pendulispora</taxon>
    </lineage>
</organism>